<reference evidence="2" key="2">
    <citation type="submission" date="2020-09" db="EMBL/GenBank/DDBJ databases">
        <authorList>
            <person name="Sun Q."/>
            <person name="Zhou Y."/>
        </authorList>
    </citation>
    <scope>NUCLEOTIDE SEQUENCE</scope>
    <source>
        <strain evidence="2">CGMCC 4.7403</strain>
    </source>
</reference>
<feature type="compositionally biased region" description="Basic residues" evidence="1">
    <location>
        <begin position="50"/>
        <end position="66"/>
    </location>
</feature>
<organism evidence="2 3">
    <name type="scientific">Streptomyces capitiformicae</name>
    <dbReference type="NCBI Taxonomy" id="2014920"/>
    <lineage>
        <taxon>Bacteria</taxon>
        <taxon>Bacillati</taxon>
        <taxon>Actinomycetota</taxon>
        <taxon>Actinomycetes</taxon>
        <taxon>Kitasatosporales</taxon>
        <taxon>Streptomycetaceae</taxon>
        <taxon>Streptomyces</taxon>
    </lineage>
</organism>
<proteinExistence type="predicted"/>
<evidence type="ECO:0000313" key="2">
    <source>
        <dbReference type="EMBL" id="GHE73151.1"/>
    </source>
</evidence>
<dbReference type="EMBL" id="BNAT01000097">
    <property type="protein sequence ID" value="GHE73151.1"/>
    <property type="molecule type" value="Genomic_DNA"/>
</dbReference>
<reference evidence="2" key="1">
    <citation type="journal article" date="2014" name="Int. J. Syst. Evol. Microbiol.">
        <title>Complete genome sequence of Corynebacterium casei LMG S-19264T (=DSM 44701T), isolated from a smear-ripened cheese.</title>
        <authorList>
            <consortium name="US DOE Joint Genome Institute (JGI-PGF)"/>
            <person name="Walter F."/>
            <person name="Albersmeier A."/>
            <person name="Kalinowski J."/>
            <person name="Ruckert C."/>
        </authorList>
    </citation>
    <scope>NUCLEOTIDE SEQUENCE</scope>
    <source>
        <strain evidence="2">CGMCC 4.7403</strain>
    </source>
</reference>
<name>A0A918ZVN6_9ACTN</name>
<dbReference type="AlphaFoldDB" id="A0A918ZVN6"/>
<keyword evidence="3" id="KW-1185">Reference proteome</keyword>
<evidence type="ECO:0000256" key="1">
    <source>
        <dbReference type="SAM" id="MobiDB-lite"/>
    </source>
</evidence>
<accession>A0A918ZVN6</accession>
<gene>
    <name evidence="2" type="ORF">GCM10017771_96930</name>
</gene>
<feature type="region of interest" description="Disordered" evidence="1">
    <location>
        <begin position="43"/>
        <end position="129"/>
    </location>
</feature>
<dbReference type="Proteomes" id="UP000603227">
    <property type="component" value="Unassembled WGS sequence"/>
</dbReference>
<evidence type="ECO:0000313" key="3">
    <source>
        <dbReference type="Proteomes" id="UP000603227"/>
    </source>
</evidence>
<sequence length="129" mass="14132">MPMPPAVNLWTVRDELAAAAPGTLRIVELQTCVGDVFDTLAESAVTSARTPRHARTAGHTPTRSRTRPTPASRPDTPPPRRPLARSPAFRRPTPQPRRRKDGQDPCPNRSRTPQHSPWPISAGGIPRCP</sequence>
<protein>
    <submittedName>
        <fullName evidence="2">Uncharacterized protein</fullName>
    </submittedName>
</protein>
<comment type="caution">
    <text evidence="2">The sequence shown here is derived from an EMBL/GenBank/DDBJ whole genome shotgun (WGS) entry which is preliminary data.</text>
</comment>